<gene>
    <name evidence="3" type="ORF">TCAP_07235</name>
</gene>
<accession>A0A2K3Q2D2</accession>
<feature type="region of interest" description="Disordered" evidence="1">
    <location>
        <begin position="72"/>
        <end position="144"/>
    </location>
</feature>
<feature type="compositionally biased region" description="Pro residues" evidence="1">
    <location>
        <begin position="122"/>
        <end position="135"/>
    </location>
</feature>
<sequence>MALTSDGSQSMSSQPLLWVIIPLLAVFSAGFFTAFVWARHRRARRDPSWPGSNSILMPGGFLTTCTDRRGNTAAARSVEGLNELGEAPPPYDTKKPPPIDDLRRDEMGGPAMELRDMESGMRPPPGYVASPPPAHVAPLSRRSM</sequence>
<name>A0A2K3Q2D2_9HYPO</name>
<feature type="transmembrane region" description="Helical" evidence="2">
    <location>
        <begin position="16"/>
        <end position="38"/>
    </location>
</feature>
<dbReference type="EMBL" id="NRSZ01001235">
    <property type="protein sequence ID" value="PNY21664.1"/>
    <property type="molecule type" value="Genomic_DNA"/>
</dbReference>
<keyword evidence="4" id="KW-1185">Reference proteome</keyword>
<keyword evidence="2" id="KW-0472">Membrane</keyword>
<keyword evidence="2" id="KW-1133">Transmembrane helix</keyword>
<evidence type="ECO:0000256" key="2">
    <source>
        <dbReference type="SAM" id="Phobius"/>
    </source>
</evidence>
<proteinExistence type="predicted"/>
<dbReference type="OrthoDB" id="4775599at2759"/>
<evidence type="ECO:0000256" key="1">
    <source>
        <dbReference type="SAM" id="MobiDB-lite"/>
    </source>
</evidence>
<evidence type="ECO:0000313" key="3">
    <source>
        <dbReference type="EMBL" id="PNY21664.1"/>
    </source>
</evidence>
<reference evidence="3 4" key="1">
    <citation type="submission" date="2017-08" db="EMBL/GenBank/DDBJ databases">
        <title>Harnessing the power of phylogenomics to disentangle the directionality and signatures of interkingdom host jumping in the parasitic fungal genus Tolypocladium.</title>
        <authorList>
            <person name="Quandt C.A."/>
            <person name="Patterson W."/>
            <person name="Spatafora J.W."/>
        </authorList>
    </citation>
    <scope>NUCLEOTIDE SEQUENCE [LARGE SCALE GENOMIC DNA]</scope>
    <source>
        <strain evidence="3 4">CBS 113982</strain>
    </source>
</reference>
<evidence type="ECO:0000313" key="4">
    <source>
        <dbReference type="Proteomes" id="UP000236621"/>
    </source>
</evidence>
<comment type="caution">
    <text evidence="3">The sequence shown here is derived from an EMBL/GenBank/DDBJ whole genome shotgun (WGS) entry which is preliminary data.</text>
</comment>
<dbReference type="AlphaFoldDB" id="A0A2K3Q2D2"/>
<keyword evidence="2" id="KW-0812">Transmembrane</keyword>
<dbReference type="Proteomes" id="UP000236621">
    <property type="component" value="Unassembled WGS sequence"/>
</dbReference>
<protein>
    <submittedName>
        <fullName evidence="3">Uncharacterized protein</fullName>
    </submittedName>
</protein>
<organism evidence="3 4">
    <name type="scientific">Tolypocladium capitatum</name>
    <dbReference type="NCBI Taxonomy" id="45235"/>
    <lineage>
        <taxon>Eukaryota</taxon>
        <taxon>Fungi</taxon>
        <taxon>Dikarya</taxon>
        <taxon>Ascomycota</taxon>
        <taxon>Pezizomycotina</taxon>
        <taxon>Sordariomycetes</taxon>
        <taxon>Hypocreomycetidae</taxon>
        <taxon>Hypocreales</taxon>
        <taxon>Ophiocordycipitaceae</taxon>
        <taxon>Tolypocladium</taxon>
    </lineage>
</organism>
<feature type="compositionally biased region" description="Basic and acidic residues" evidence="1">
    <location>
        <begin position="92"/>
        <end position="119"/>
    </location>
</feature>